<reference evidence="1 2" key="1">
    <citation type="submission" date="2018-08" db="EMBL/GenBank/DDBJ databases">
        <authorList>
            <person name="Muller C M."/>
        </authorList>
    </citation>
    <scope>NUCLEOTIDE SEQUENCE [LARGE SCALE GENOMIC DNA]</scope>
</reference>
<dbReference type="AlphaFoldDB" id="A0A9X9MK88"/>
<proteinExistence type="predicted"/>
<keyword evidence="2" id="KW-1185">Reference proteome</keyword>
<organism evidence="1 2">
    <name type="scientific">Blumeria graminis f. sp. tritici</name>
    <dbReference type="NCBI Taxonomy" id="62690"/>
    <lineage>
        <taxon>Eukaryota</taxon>
        <taxon>Fungi</taxon>
        <taxon>Dikarya</taxon>
        <taxon>Ascomycota</taxon>
        <taxon>Pezizomycotina</taxon>
        <taxon>Leotiomycetes</taxon>
        <taxon>Erysiphales</taxon>
        <taxon>Erysiphaceae</taxon>
        <taxon>Blumeria</taxon>
    </lineage>
</organism>
<evidence type="ECO:0000313" key="1">
    <source>
        <dbReference type="EMBL" id="VDB90880.1"/>
    </source>
</evidence>
<evidence type="ECO:0000313" key="2">
    <source>
        <dbReference type="Proteomes" id="UP000324639"/>
    </source>
</evidence>
<name>A0A9X9MK88_BLUGR</name>
<protein>
    <submittedName>
        <fullName evidence="1">Bgt-20908</fullName>
    </submittedName>
</protein>
<accession>A0A9X9MK88</accession>
<gene>
    <name evidence="1" type="ORF">BGT96224V316_LOCUS5908</name>
</gene>
<dbReference type="Proteomes" id="UP000324639">
    <property type="component" value="Chromosome Bgt_-08"/>
</dbReference>
<dbReference type="EMBL" id="LR026991">
    <property type="protein sequence ID" value="VDB90880.1"/>
    <property type="molecule type" value="Genomic_DNA"/>
</dbReference>
<sequence>MQVTIFTIYKGGNQFGENSLILSVYIPINLLNLPSGSAAHTVQPVWIPSFPFPDRFIIRNCYLDFQGKSR</sequence>